<dbReference type="AlphaFoldDB" id="A0A4Y2PPR7"/>
<dbReference type="Proteomes" id="UP000499080">
    <property type="component" value="Unassembled WGS sequence"/>
</dbReference>
<sequence>MKSSEMFGNQQDTCLLLNSLLSAVKGTQSEESDPGKKFDLDNEDDAVTIISSTINALSRNTIGTSSVVERLNKQLLLQRRCHAAIFFTVLRSNGINCAEASKYYESVAHSFPTLSWKFYMKLNFQCKWSEYFVECSQELEPDILSAVLKRILYTEWNDEEHLKYYSWHTVLQAIIWKFFIIEDSTLNSSQDCCSFAFPFASSNVKTEASSPIFEKDKDSFAKSQLLHSYVTLLNHLHSALISSLGNFDFIKIIFHAYKTIFRLLSKVKTCEKDVVKELFRLNKLLGSCCSEKQSLDVIEAVLQRKNEQIPLGHYYAVTSWEISANYLMFLLCNYWSDVLESISEEAPYFSLEECLPASSEKELLRSLGPFFKTKFEKDDSNYILSLRIIITLHYPCATRAAVILLLHPEVRESDEVLIILEREVPKLGILEIYPVLADAVATAHIKDAKMRLLNLFFKILSESSGNIYNDALEFILNHYGVNDHFRLDDFDDQLNCFTRKMMSDEEAEKCLLPLFIQSPREVLKMLIEQALLQGSNEITVIKILKHIPVACLRSDSLVEELKPYFIKNEVIVKEMNSMASLIESLMKIHAETSIVDFNMFLQEIITKNLAAEKKVSFTLECLNASLNVLDPKNVLKIKTEALSLLIQCLSSIIDKCIKLGDGRVKELAVTTLSILSKCQGITDKLKTELWDDLSSYSPSVLVYISKFLGETSYNDLKGSESKLNDSLWIWCCNFKDSNLFQETVLEKKIPYEELVSVLISVLPHLTKEEWFESTHLIGEYVRNSNIEVSYPVPWLLPKSDPQLYAVIRCLMDSYYFALKKGVYDLNYLSNCFSNTIQMILSQEVNLHLYLNVFLDTCHLTLDNTDEVYTSLLPFLLTVKKSVQDECKDKHLKTLYLKLMHHGIKSLPNSEEKLPFFTGNSEKNLF</sequence>
<accession>A0A4Y2PPR7</accession>
<protein>
    <submittedName>
        <fullName evidence="1">Uncharacterized protein</fullName>
    </submittedName>
</protein>
<keyword evidence="2" id="KW-1185">Reference proteome</keyword>
<evidence type="ECO:0000313" key="2">
    <source>
        <dbReference type="Proteomes" id="UP000499080"/>
    </source>
</evidence>
<evidence type="ECO:0000313" key="1">
    <source>
        <dbReference type="EMBL" id="GBN52237.1"/>
    </source>
</evidence>
<name>A0A4Y2PPR7_ARAVE</name>
<gene>
    <name evidence="1" type="ORF">AVEN_79050_2</name>
</gene>
<comment type="caution">
    <text evidence="1">The sequence shown here is derived from an EMBL/GenBank/DDBJ whole genome shotgun (WGS) entry which is preliminary data.</text>
</comment>
<organism evidence="1 2">
    <name type="scientific">Araneus ventricosus</name>
    <name type="common">Orbweaver spider</name>
    <name type="synonym">Epeira ventricosa</name>
    <dbReference type="NCBI Taxonomy" id="182803"/>
    <lineage>
        <taxon>Eukaryota</taxon>
        <taxon>Metazoa</taxon>
        <taxon>Ecdysozoa</taxon>
        <taxon>Arthropoda</taxon>
        <taxon>Chelicerata</taxon>
        <taxon>Arachnida</taxon>
        <taxon>Araneae</taxon>
        <taxon>Araneomorphae</taxon>
        <taxon>Entelegynae</taxon>
        <taxon>Araneoidea</taxon>
        <taxon>Araneidae</taxon>
        <taxon>Araneus</taxon>
    </lineage>
</organism>
<reference evidence="1 2" key="1">
    <citation type="journal article" date="2019" name="Sci. Rep.">
        <title>Orb-weaving spider Araneus ventricosus genome elucidates the spidroin gene catalogue.</title>
        <authorList>
            <person name="Kono N."/>
            <person name="Nakamura H."/>
            <person name="Ohtoshi R."/>
            <person name="Moran D.A.P."/>
            <person name="Shinohara A."/>
            <person name="Yoshida Y."/>
            <person name="Fujiwara M."/>
            <person name="Mori M."/>
            <person name="Tomita M."/>
            <person name="Arakawa K."/>
        </authorList>
    </citation>
    <scope>NUCLEOTIDE SEQUENCE [LARGE SCALE GENOMIC DNA]</scope>
</reference>
<dbReference type="EMBL" id="BGPR01011630">
    <property type="protein sequence ID" value="GBN52237.1"/>
    <property type="molecule type" value="Genomic_DNA"/>
</dbReference>
<proteinExistence type="predicted"/>